<evidence type="ECO:0000256" key="1">
    <source>
        <dbReference type="SAM" id="SignalP"/>
    </source>
</evidence>
<evidence type="ECO:0000313" key="2">
    <source>
        <dbReference type="EMBL" id="RUL78244.1"/>
    </source>
</evidence>
<protein>
    <submittedName>
        <fullName evidence="2">Uncharacterized protein</fullName>
    </submittedName>
</protein>
<organism evidence="2 3">
    <name type="scientific">Dyella choica</name>
    <dbReference type="NCBI Taxonomy" id="1927959"/>
    <lineage>
        <taxon>Bacteria</taxon>
        <taxon>Pseudomonadati</taxon>
        <taxon>Pseudomonadota</taxon>
        <taxon>Gammaproteobacteria</taxon>
        <taxon>Lysobacterales</taxon>
        <taxon>Rhodanobacteraceae</taxon>
        <taxon>Dyella</taxon>
    </lineage>
</organism>
<dbReference type="RefSeq" id="WP_126683681.1">
    <property type="nucleotide sequence ID" value="NZ_RYYV01000003.1"/>
</dbReference>
<proteinExistence type="predicted"/>
<dbReference type="Proteomes" id="UP000274358">
    <property type="component" value="Unassembled WGS sequence"/>
</dbReference>
<keyword evidence="1" id="KW-0732">Signal</keyword>
<evidence type="ECO:0000313" key="3">
    <source>
        <dbReference type="Proteomes" id="UP000274358"/>
    </source>
</evidence>
<sequence>MHKLTRAALGVCLGLSLSGLTVAAEPPATGLGEAWPNAVDVSTSPHWHVYVFVLNGIQYIQVNDLNGHVIGAVGTAGGQFITLPVGKSSQYVSTPQQRATRISSVGAATPTTVYRDSSTVITVTPQGNGMTNLNASPAGTCTDPYSCGSFNGQR</sequence>
<name>A0A432M8N5_9GAMM</name>
<feature type="chain" id="PRO_5019218983" evidence="1">
    <location>
        <begin position="24"/>
        <end position="154"/>
    </location>
</feature>
<gene>
    <name evidence="2" type="ORF">EKH80_05265</name>
</gene>
<dbReference type="EMBL" id="RYYV01000003">
    <property type="protein sequence ID" value="RUL78244.1"/>
    <property type="molecule type" value="Genomic_DNA"/>
</dbReference>
<dbReference type="AlphaFoldDB" id="A0A432M8N5"/>
<reference evidence="2 3" key="1">
    <citation type="submission" date="2018-12" db="EMBL/GenBank/DDBJ databases">
        <title>Dyella dinghuensis sp. nov. DHOA06 and Dyella choica sp. nov. 4M-K27, isolated from forest soil.</title>
        <authorList>
            <person name="Qiu L.-H."/>
            <person name="Gao Z.-H."/>
        </authorList>
    </citation>
    <scope>NUCLEOTIDE SEQUENCE [LARGE SCALE GENOMIC DNA]</scope>
    <source>
        <strain evidence="2 3">4M-K27</strain>
    </source>
</reference>
<accession>A0A432M8N5</accession>
<feature type="signal peptide" evidence="1">
    <location>
        <begin position="1"/>
        <end position="23"/>
    </location>
</feature>
<keyword evidence="3" id="KW-1185">Reference proteome</keyword>
<dbReference type="OrthoDB" id="6001268at2"/>
<comment type="caution">
    <text evidence="2">The sequence shown here is derived from an EMBL/GenBank/DDBJ whole genome shotgun (WGS) entry which is preliminary data.</text>
</comment>